<evidence type="ECO:0000256" key="1">
    <source>
        <dbReference type="SAM" id="MobiDB-lite"/>
    </source>
</evidence>
<name>A0A6N9UAQ1_STRHA</name>
<organism evidence="2 3">
    <name type="scientific">Streptomyces halstedii</name>
    <dbReference type="NCBI Taxonomy" id="1944"/>
    <lineage>
        <taxon>Bacteria</taxon>
        <taxon>Bacillati</taxon>
        <taxon>Actinomycetota</taxon>
        <taxon>Actinomycetes</taxon>
        <taxon>Kitasatosporales</taxon>
        <taxon>Streptomycetaceae</taxon>
        <taxon>Streptomyces</taxon>
    </lineage>
</organism>
<reference evidence="2 3" key="1">
    <citation type="submission" date="2020-01" db="EMBL/GenBank/DDBJ databases">
        <title>Insect and environment-associated Actinomycetes.</title>
        <authorList>
            <person name="Currrie C."/>
            <person name="Chevrette M."/>
            <person name="Carlson C."/>
            <person name="Stubbendieck R."/>
            <person name="Wendt-Pienkowski E."/>
        </authorList>
    </citation>
    <scope>NUCLEOTIDE SEQUENCE [LARGE SCALE GENOMIC DNA]</scope>
    <source>
        <strain evidence="2 3">SID11342</strain>
    </source>
</reference>
<sequence length="1258" mass="134499">MTTVERPASGQLRAVRWKPVDQVLRRYSTTSLLILLDAALASPDCARLHDHLLLLWTRVLRRAAQPGDEAGAQDLPVLIEATVRAAPGRMAVTEAEPRDPRALVRFEAAARRLLVHPGQLDHPLIVLRQTRTTALAVDDQLAMVHGFTLTDVLELVLQYTDHAVQVLAPTWPRPTAELADRFACGVVPAEMDAARALADLDPEVLAGRCRDAERARRALDWLTADLARMPLRYHPSTPLLGPVLAVRAHGRHRLVPVSAALDTLAAAVARLIADLPDPGAAQKRLHQFTVDRTAGLLGLTHTPVHPDPVEVIGSDSLRYDTAVVSALPGHLPARIEEARATLPPPRAGRGRLVVYGGPAVLGPEVITDTAYLHVEELAEVLADAEGDPSLPALFTAELTAHPGVDAIAYREPLHAWQAWHRDGTLLLPGPHRAEVAVVPAAGYDMSWRRAADWARVDDVLAAAGLPTSLDWRFARLTEPDPGAAGPYADLLQPGDAPTGRGGFDGMLVRVSTTPPLVVVAAPCTGPGALLDALSMAGLADSIRTTLASIPVLAAHITLPDGTPLTLQLTETSHLHQSPEQAEPDPAPANVDDAAGAGEWWPVRAGADPATGRIGIEVDPFLLAAFSGDGHPGHRALGRLLHHLAASVRAGRAAPPGAGQQEFTTAWDTALPVLRLISDATSQPSAAPPFTLPRSRHVHIRALRIAAAAVRRARIGAGIWHGPDACRTGGPGEQLLHTLESTLDQQIRTHHPDLVPELARQLNAALAQRTRGQHEVTVNLALPWGANWEPEAARRQREDATAITALQLLLQHAIAHPPSGDQAPDIVAVADLVALAELVCHCGTTAVGAARRLHDLHLTIHPTGIFTLTTDEDLDDQDDPAPAGGDAETLAHLGFDADAYDHARHADFLARARTCGDHPRPPITPGDLPVAGERTPLPYTAPPLAPGSPQHRADQLLHQHWGFGLAALHAVLATSAGWPTGSDGTATVTSAELIAEAAAWSALPDTELAAAVDRLRLHPGNADTGHPHPYTEVERRPRTLTHPLIDHGGRLLLLPWLLTTAAELYGSYLDDGRLPHPDLPAEVRDALRRHRQLLDQRLETDVEAVARTAGLPHRARLLEKTAAQHGILRLPGEIDLLIADPATGRLWVVEAKNPEQGVAVHHVLQHVQRFERYRDKLLAKTAVINDHTAGAAQLCGAPGHLTWRTVPLIVTRTVEPAGFLTDPQVAYTSADHLAALLAATSDPLPGWNGPGQPEAPVSR</sequence>
<dbReference type="EMBL" id="JAAGLQ010000746">
    <property type="protein sequence ID" value="NEA20718.1"/>
    <property type="molecule type" value="Genomic_DNA"/>
</dbReference>
<feature type="compositionally biased region" description="Polar residues" evidence="1">
    <location>
        <begin position="570"/>
        <end position="579"/>
    </location>
</feature>
<proteinExistence type="predicted"/>
<accession>A0A6N9UAQ1</accession>
<evidence type="ECO:0000313" key="3">
    <source>
        <dbReference type="Proteomes" id="UP000471293"/>
    </source>
</evidence>
<comment type="caution">
    <text evidence="2">The sequence shown here is derived from an EMBL/GenBank/DDBJ whole genome shotgun (WGS) entry which is preliminary data.</text>
</comment>
<dbReference type="RefSeq" id="WP_164350665.1">
    <property type="nucleotide sequence ID" value="NZ_JAAGLQ010000746.1"/>
</dbReference>
<dbReference type="AlphaFoldDB" id="A0A6N9UAQ1"/>
<protein>
    <submittedName>
        <fullName evidence="2">Uncharacterized protein</fullName>
    </submittedName>
</protein>
<evidence type="ECO:0000313" key="2">
    <source>
        <dbReference type="EMBL" id="NEA20718.1"/>
    </source>
</evidence>
<gene>
    <name evidence="2" type="ORF">G3I29_35855</name>
</gene>
<feature type="region of interest" description="Disordered" evidence="1">
    <location>
        <begin position="570"/>
        <end position="593"/>
    </location>
</feature>
<dbReference type="Proteomes" id="UP000471293">
    <property type="component" value="Unassembled WGS sequence"/>
</dbReference>